<dbReference type="PROSITE" id="PS00893">
    <property type="entry name" value="NUDIX_BOX"/>
    <property type="match status" value="1"/>
</dbReference>
<comment type="function">
    <text evidence="4">Accelerates the degradation of transcripts by removing pyrophosphate from the 5'-end of triphosphorylated RNA, leading to a more labile monophosphorylated state that can stimulate subsequent ribonuclease cleavage.</text>
</comment>
<dbReference type="InterPro" id="IPR020084">
    <property type="entry name" value="NUDIX_hydrolase_CS"/>
</dbReference>
<dbReference type="HAMAP" id="MF_00298">
    <property type="entry name" value="Nudix_RppH"/>
    <property type="match status" value="1"/>
</dbReference>
<dbReference type="GO" id="GO:0016462">
    <property type="term" value="F:pyrophosphatase activity"/>
    <property type="evidence" value="ECO:0007669"/>
    <property type="project" value="UniProtKB-ARBA"/>
</dbReference>
<evidence type="ECO:0000259" key="5">
    <source>
        <dbReference type="PROSITE" id="PS51462"/>
    </source>
</evidence>
<dbReference type="CDD" id="cd03671">
    <property type="entry name" value="NUDIX_Ap4A_hydrolase_plant_like"/>
    <property type="match status" value="1"/>
</dbReference>
<reference evidence="6 7" key="1">
    <citation type="submission" date="2019-12" db="EMBL/GenBank/DDBJ databases">
        <title>Microbes associate with the intestines of laboratory mice.</title>
        <authorList>
            <person name="Navarre W."/>
            <person name="Wong E."/>
        </authorList>
    </citation>
    <scope>NUCLEOTIDE SEQUENCE [LARGE SCALE GENOMIC DNA]</scope>
    <source>
        <strain evidence="6 7">NM82_D38</strain>
    </source>
</reference>
<organism evidence="6 7">
    <name type="scientific">Parasutterella muris</name>
    <dbReference type="NCBI Taxonomy" id="2565572"/>
    <lineage>
        <taxon>Bacteria</taxon>
        <taxon>Pseudomonadati</taxon>
        <taxon>Pseudomonadota</taxon>
        <taxon>Betaproteobacteria</taxon>
        <taxon>Burkholderiales</taxon>
        <taxon>Sutterellaceae</taxon>
        <taxon>Parasutterella</taxon>
    </lineage>
</organism>
<dbReference type="InterPro" id="IPR022927">
    <property type="entry name" value="RppH"/>
</dbReference>
<sequence>MLDQHGYRPNVGIILTNPLRQVFWGKRLGQHSWQFPQGGINRGESPREAMFRELWEELGLFENQVRIIGRTEDWLRYDVPDRWVRRDLRGIYKGQKQIWFLLELLGKNKDINLKATNHPEFEAWRWNDYWVPLSQVIEFKRNVYKEALTELAPLIFPDKKSLTPPPRWERAEGPNHFRLYRN</sequence>
<comment type="caution">
    <text evidence="6">The sequence shown here is derived from an EMBL/GenBank/DDBJ whole genome shotgun (WGS) entry which is preliminary data.</text>
</comment>
<dbReference type="Pfam" id="PF00293">
    <property type="entry name" value="NUDIX"/>
    <property type="match status" value="1"/>
</dbReference>
<evidence type="ECO:0000313" key="6">
    <source>
        <dbReference type="EMBL" id="MVX57397.1"/>
    </source>
</evidence>
<accession>A0A6L6YIC1</accession>
<dbReference type="Proteomes" id="UP000472580">
    <property type="component" value="Unassembled WGS sequence"/>
</dbReference>
<name>A0A6L6YIC1_9BURK</name>
<evidence type="ECO:0000256" key="2">
    <source>
        <dbReference type="ARBA" id="ARBA00001946"/>
    </source>
</evidence>
<dbReference type="InterPro" id="IPR015797">
    <property type="entry name" value="NUDIX_hydrolase-like_dom_sf"/>
</dbReference>
<feature type="short sequence motif" description="Nudix box" evidence="4">
    <location>
        <begin position="38"/>
        <end position="59"/>
    </location>
</feature>
<dbReference type="InterPro" id="IPR000086">
    <property type="entry name" value="NUDIX_hydrolase_dom"/>
</dbReference>
<evidence type="ECO:0000256" key="1">
    <source>
        <dbReference type="ARBA" id="ARBA00001936"/>
    </source>
</evidence>
<comment type="cofactor">
    <cofactor evidence="2">
        <name>Mg(2+)</name>
        <dbReference type="ChEBI" id="CHEBI:18420"/>
    </cofactor>
</comment>
<keyword evidence="7" id="KW-1185">Reference proteome</keyword>
<proteinExistence type="inferred from homology"/>
<feature type="domain" description="Nudix hydrolase" evidence="5">
    <location>
        <begin position="6"/>
        <end position="149"/>
    </location>
</feature>
<comment type="cofactor">
    <cofactor evidence="1">
        <name>Mn(2+)</name>
        <dbReference type="ChEBI" id="CHEBI:29035"/>
    </cofactor>
</comment>
<dbReference type="EMBL" id="WSRP01000029">
    <property type="protein sequence ID" value="MVX57397.1"/>
    <property type="molecule type" value="Genomic_DNA"/>
</dbReference>
<keyword evidence="3 4" id="KW-0378">Hydrolase</keyword>
<evidence type="ECO:0000256" key="3">
    <source>
        <dbReference type="ARBA" id="ARBA00022801"/>
    </source>
</evidence>
<dbReference type="NCBIfam" id="NF001935">
    <property type="entry name" value="PRK00714.1-2"/>
    <property type="match status" value="1"/>
</dbReference>
<dbReference type="EC" id="3.6.1.-" evidence="4"/>
<dbReference type="RefSeq" id="WP_160335820.1">
    <property type="nucleotide sequence ID" value="NZ_CALPCR010000025.1"/>
</dbReference>
<gene>
    <name evidence="4" type="primary">rppH</name>
    <name evidence="4" type="synonym">nudH</name>
    <name evidence="6" type="ORF">E5987_09330</name>
</gene>
<dbReference type="PANTHER" id="PTHR43736:SF1">
    <property type="entry name" value="DIHYDRONEOPTERIN TRIPHOSPHATE DIPHOSPHATASE"/>
    <property type="match status" value="1"/>
</dbReference>
<protein>
    <recommendedName>
        <fullName evidence="4">RNA pyrophosphohydrolase</fullName>
        <ecNumber evidence="4">3.6.1.-</ecNumber>
    </recommendedName>
    <alternativeName>
        <fullName evidence="4">(Di)nucleoside polyphosphate hydrolase</fullName>
    </alternativeName>
</protein>
<evidence type="ECO:0000313" key="7">
    <source>
        <dbReference type="Proteomes" id="UP000472580"/>
    </source>
</evidence>
<comment type="similarity">
    <text evidence="4">Belongs to the Nudix hydrolase family. RppH subfamily.</text>
</comment>
<dbReference type="Gene3D" id="3.90.79.10">
    <property type="entry name" value="Nucleoside Triphosphate Pyrophosphohydrolase"/>
    <property type="match status" value="1"/>
</dbReference>
<dbReference type="NCBIfam" id="NF001938">
    <property type="entry name" value="PRK00714.1-5"/>
    <property type="match status" value="1"/>
</dbReference>
<comment type="cofactor">
    <cofactor evidence="4">
        <name>a divalent metal cation</name>
        <dbReference type="ChEBI" id="CHEBI:60240"/>
    </cofactor>
</comment>
<dbReference type="AlphaFoldDB" id="A0A6L6YIC1"/>
<dbReference type="SUPFAM" id="SSF55811">
    <property type="entry name" value="Nudix"/>
    <property type="match status" value="1"/>
</dbReference>
<dbReference type="PRINTS" id="PR00502">
    <property type="entry name" value="NUDIXFAMILY"/>
</dbReference>
<dbReference type="OrthoDB" id="9816040at2"/>
<dbReference type="PROSITE" id="PS51462">
    <property type="entry name" value="NUDIX"/>
    <property type="match status" value="1"/>
</dbReference>
<evidence type="ECO:0000256" key="4">
    <source>
        <dbReference type="HAMAP-Rule" id="MF_00298"/>
    </source>
</evidence>
<dbReference type="InterPro" id="IPR020476">
    <property type="entry name" value="Nudix_hydrolase"/>
</dbReference>
<dbReference type="NCBIfam" id="NF001937">
    <property type="entry name" value="PRK00714.1-4"/>
    <property type="match status" value="1"/>
</dbReference>
<dbReference type="PANTHER" id="PTHR43736">
    <property type="entry name" value="ADP-RIBOSE PYROPHOSPHATASE"/>
    <property type="match status" value="1"/>
</dbReference>